<evidence type="ECO:0000313" key="3">
    <source>
        <dbReference type="Proteomes" id="UP000283442"/>
    </source>
</evidence>
<dbReference type="OrthoDB" id="3199475at2"/>
<name>A0A414NZJ1_9FIRM</name>
<organism evidence="2 3">
    <name type="scientific">Mitsuokella multacida</name>
    <dbReference type="NCBI Taxonomy" id="52226"/>
    <lineage>
        <taxon>Bacteria</taxon>
        <taxon>Bacillati</taxon>
        <taxon>Bacillota</taxon>
        <taxon>Negativicutes</taxon>
        <taxon>Selenomonadales</taxon>
        <taxon>Selenomonadaceae</taxon>
        <taxon>Mitsuokella</taxon>
    </lineage>
</organism>
<feature type="domain" description="Nitrogenase/oxidoreductase component 1" evidence="1">
    <location>
        <begin position="28"/>
        <end position="263"/>
    </location>
</feature>
<protein>
    <submittedName>
        <fullName evidence="2">Nitrogenase</fullName>
    </submittedName>
</protein>
<dbReference type="EMBL" id="QRHE01000001">
    <property type="protein sequence ID" value="RHF53418.1"/>
    <property type="molecule type" value="Genomic_DNA"/>
</dbReference>
<evidence type="ECO:0000259" key="1">
    <source>
        <dbReference type="Pfam" id="PF00148"/>
    </source>
</evidence>
<dbReference type="Gene3D" id="3.40.50.1980">
    <property type="entry name" value="Nitrogenase molybdenum iron protein domain"/>
    <property type="match status" value="2"/>
</dbReference>
<accession>A0A414NZJ1</accession>
<dbReference type="PANTHER" id="PTHR42956:SF1">
    <property type="entry name" value="NITROGENASE IRON-MOLYBDENUM COFACTOR BIOSYNTHESIS PROTEIN NIFE"/>
    <property type="match status" value="1"/>
</dbReference>
<evidence type="ECO:0000313" key="2">
    <source>
        <dbReference type="EMBL" id="RHF53418.1"/>
    </source>
</evidence>
<dbReference type="PANTHER" id="PTHR42956">
    <property type="entry name" value="NITROGENASE IRON-MOLYBDENUM COFACTOR BIOSYNTHESIS PROTEIN NIFE"/>
    <property type="match status" value="1"/>
</dbReference>
<dbReference type="AlphaFoldDB" id="A0A414NZJ1"/>
<dbReference type="Proteomes" id="UP000283442">
    <property type="component" value="Unassembled WGS sequence"/>
</dbReference>
<proteinExistence type="predicted"/>
<sequence>MKQTARILSTYSADTFGVCSALYELGGMVVIHDPSGCNSTYTTHDEPRWFSEPSQIFVSALTEQDAILGNDAKLIADIETAAKELQPRFICLIPSQIAHMIATDCRAICRILEKNTGIPAFTLPTNSMHYYERGIYFALQKLAGLACQSLPEPDTPPAPAAPDWLSEESLARFVRAKAPAPLRVNVLGATPLDFAMNGSIGSIRHWLEARGCRVTSCWAMGSDLDAILASHRADLNLVVSYGGLGAAHTLRERAGIPYLVGLPFPQLQPIDTPSNAPSNALAGRPAYIIGETVFAESLARALETALGLPRAAITAIVPMETDSELLQPGTLCLTDECELLPPLRKAGLIIADPLYNPICPTSAAFVPLPHIAFSGRLYEKRIPNLIEAPSFAEFVQKILRTLRQNDV</sequence>
<gene>
    <name evidence="2" type="ORF">DW674_00725</name>
</gene>
<reference evidence="2 3" key="1">
    <citation type="submission" date="2018-08" db="EMBL/GenBank/DDBJ databases">
        <title>A genome reference for cultivated species of the human gut microbiota.</title>
        <authorList>
            <person name="Zou Y."/>
            <person name="Xue W."/>
            <person name="Luo G."/>
        </authorList>
    </citation>
    <scope>NUCLEOTIDE SEQUENCE [LARGE SCALE GENOMIC DNA]</scope>
    <source>
        <strain evidence="2 3">AM25-21AC</strain>
    </source>
</reference>
<dbReference type="GO" id="GO:0016491">
    <property type="term" value="F:oxidoreductase activity"/>
    <property type="evidence" value="ECO:0007669"/>
    <property type="project" value="InterPro"/>
</dbReference>
<comment type="caution">
    <text evidence="2">The sequence shown here is derived from an EMBL/GenBank/DDBJ whole genome shotgun (WGS) entry which is preliminary data.</text>
</comment>
<dbReference type="Pfam" id="PF00148">
    <property type="entry name" value="Oxidored_nitro"/>
    <property type="match status" value="1"/>
</dbReference>
<dbReference type="InterPro" id="IPR049939">
    <property type="entry name" value="NifE-like"/>
</dbReference>
<dbReference type="InterPro" id="IPR000510">
    <property type="entry name" value="Nase/OxRdtase_comp1"/>
</dbReference>
<dbReference type="SUPFAM" id="SSF53807">
    <property type="entry name" value="Helical backbone' metal receptor"/>
    <property type="match status" value="1"/>
</dbReference>
<dbReference type="RefSeq" id="WP_118174431.1">
    <property type="nucleotide sequence ID" value="NZ_QRHE01000001.1"/>
</dbReference>